<sequence>MLNSHYEIVEGVVENLIVFDDDVNYLANADQTAQTAGIVSVLQAAVGAPGAVSSAQAASDSGDPVEAFTMTIGSQPIQGSFWKTTFKNGDHVKVIGSMLDGVFDAVAVTSPADRMIWMQPHCERGTSAQRKYLLRNSLLFVLAIFILSSYLFTVPKMTFWFYLLCASSTAVLSLVITVGMSWNDLMGFACQMTQAGSALGLDSPENINLAKSTSVMIKNGKPELPMGVYYY</sequence>
<dbReference type="NCBIfam" id="NF041560">
    <property type="entry name" value="T6SS_Burk_ExIF"/>
    <property type="match status" value="1"/>
</dbReference>
<keyword evidence="1" id="KW-0812">Transmembrane</keyword>
<dbReference type="AlphaFoldDB" id="A0A7W9WYZ9"/>
<dbReference type="InterPro" id="IPR048130">
    <property type="entry name" value="T6SS_ExIF-like"/>
</dbReference>
<organism evidence="2 3">
    <name type="scientific">Massilia aurea</name>
    <dbReference type="NCBI Taxonomy" id="373040"/>
    <lineage>
        <taxon>Bacteria</taxon>
        <taxon>Pseudomonadati</taxon>
        <taxon>Pseudomonadota</taxon>
        <taxon>Betaproteobacteria</taxon>
        <taxon>Burkholderiales</taxon>
        <taxon>Oxalobacteraceae</taxon>
        <taxon>Telluria group</taxon>
        <taxon>Massilia</taxon>
    </lineage>
</organism>
<evidence type="ECO:0000313" key="3">
    <source>
        <dbReference type="Proteomes" id="UP000540787"/>
    </source>
</evidence>
<feature type="transmembrane region" description="Helical" evidence="1">
    <location>
        <begin position="159"/>
        <end position="182"/>
    </location>
</feature>
<proteinExistence type="predicted"/>
<keyword evidence="3" id="KW-1185">Reference proteome</keyword>
<name>A0A7W9WYZ9_9BURK</name>
<protein>
    <submittedName>
        <fullName evidence="2">Uncharacterized protein</fullName>
    </submittedName>
</protein>
<feature type="transmembrane region" description="Helical" evidence="1">
    <location>
        <begin position="133"/>
        <end position="153"/>
    </location>
</feature>
<dbReference type="RefSeq" id="WP_183552748.1">
    <property type="nucleotide sequence ID" value="NZ_JACHBX010000001.1"/>
</dbReference>
<reference evidence="2 3" key="1">
    <citation type="submission" date="2020-08" db="EMBL/GenBank/DDBJ databases">
        <title>The Agave Microbiome: Exploring the role of microbial communities in plant adaptations to desert environments.</title>
        <authorList>
            <person name="Partida-Martinez L.P."/>
        </authorList>
    </citation>
    <scope>NUCLEOTIDE SEQUENCE [LARGE SCALE GENOMIC DNA]</scope>
    <source>
        <strain evidence="2 3">AT3.2</strain>
    </source>
</reference>
<comment type="caution">
    <text evidence="2">The sequence shown here is derived from an EMBL/GenBank/DDBJ whole genome shotgun (WGS) entry which is preliminary data.</text>
</comment>
<evidence type="ECO:0000313" key="2">
    <source>
        <dbReference type="EMBL" id="MBB6133370.1"/>
    </source>
</evidence>
<accession>A0A7W9WYZ9</accession>
<dbReference type="Proteomes" id="UP000540787">
    <property type="component" value="Unassembled WGS sequence"/>
</dbReference>
<gene>
    <name evidence="2" type="ORF">HD842_001481</name>
</gene>
<keyword evidence="1" id="KW-1133">Transmembrane helix</keyword>
<dbReference type="EMBL" id="JACHBX010000001">
    <property type="protein sequence ID" value="MBB6133370.1"/>
    <property type="molecule type" value="Genomic_DNA"/>
</dbReference>
<evidence type="ECO:0000256" key="1">
    <source>
        <dbReference type="SAM" id="Phobius"/>
    </source>
</evidence>
<keyword evidence="1" id="KW-0472">Membrane</keyword>